<accession>A0A329NXM5</accession>
<dbReference type="Pfam" id="PF13723">
    <property type="entry name" value="Ketoacyl-synt_2"/>
    <property type="match status" value="1"/>
</dbReference>
<dbReference type="Proteomes" id="UP000251923">
    <property type="component" value="Unassembled WGS sequence"/>
</dbReference>
<evidence type="ECO:0000313" key="3">
    <source>
        <dbReference type="Proteomes" id="UP000251923"/>
    </source>
</evidence>
<reference evidence="2 3" key="1">
    <citation type="submission" date="2018-04" db="EMBL/GenBank/DDBJ databases">
        <title>Aerococcus urinae genomes.</title>
        <authorList>
            <person name="Hilt E."/>
            <person name="Gilbert N.M."/>
            <person name="Thomas-White K."/>
            <person name="Putonti C."/>
            <person name="Lewis A.L."/>
            <person name="Visck K.L."/>
            <person name="Wolfe A.J."/>
        </authorList>
    </citation>
    <scope>NUCLEOTIDE SEQUENCE [LARGE SCALE GENOMIC DNA]</scope>
    <source>
        <strain evidence="2 3">UMB7480</strain>
    </source>
</reference>
<organism evidence="2 3">
    <name type="scientific">Aerococcus urinae</name>
    <dbReference type="NCBI Taxonomy" id="1376"/>
    <lineage>
        <taxon>Bacteria</taxon>
        <taxon>Bacillati</taxon>
        <taxon>Bacillota</taxon>
        <taxon>Bacilli</taxon>
        <taxon>Lactobacillales</taxon>
        <taxon>Aerococcaceae</taxon>
        <taxon>Aerococcus</taxon>
    </lineage>
</organism>
<protein>
    <recommendedName>
        <fullName evidence="1">Beta-ketoacyl synthase-like N-terminal domain-containing protein</fullName>
    </recommendedName>
</protein>
<dbReference type="AlphaFoldDB" id="A0A329NXM5"/>
<evidence type="ECO:0000259" key="1">
    <source>
        <dbReference type="Pfam" id="PF13723"/>
    </source>
</evidence>
<dbReference type="InterPro" id="IPR014030">
    <property type="entry name" value="Ketoacyl_synth_N"/>
</dbReference>
<evidence type="ECO:0000313" key="2">
    <source>
        <dbReference type="EMBL" id="RAV75974.1"/>
    </source>
</evidence>
<dbReference type="EMBL" id="QMHM01000089">
    <property type="protein sequence ID" value="RAV75974.1"/>
    <property type="molecule type" value="Genomic_DNA"/>
</dbReference>
<feature type="domain" description="Beta-ketoacyl synthase-like N-terminal" evidence="1">
    <location>
        <begin position="3"/>
        <end position="76"/>
    </location>
</feature>
<sequence>MDLARKSRVGHTAVAAGSQSLSAGLTEAMSKLAENPHEKVSLVFAESPLPEVYAEKSESLDRGLALAFTLSAVRPDRTLGVLTLDVADDSPSGIFDAPASETLAGFLVDALNAPEQGAVRWNSRGTRWTLQAEQAGINAKA</sequence>
<comment type="caution">
    <text evidence="2">The sequence shown here is derived from an EMBL/GenBank/DDBJ whole genome shotgun (WGS) entry which is preliminary data.</text>
</comment>
<gene>
    <name evidence="2" type="ORF">DBT54_10070</name>
</gene>
<name>A0A329NXM5_9LACT</name>
<proteinExistence type="predicted"/>